<dbReference type="UniPathway" id="UPA00219"/>
<dbReference type="Gene3D" id="3.90.190.20">
    <property type="entry name" value="Mur ligase, C-terminal domain"/>
    <property type="match status" value="1"/>
</dbReference>
<name>A0A5C6UZL0_9FLAO</name>
<keyword evidence="9" id="KW-0133">Cell shape</keyword>
<dbReference type="GO" id="GO:0008360">
    <property type="term" value="P:regulation of cell shape"/>
    <property type="evidence" value="ECO:0007669"/>
    <property type="project" value="UniProtKB-KW"/>
</dbReference>
<evidence type="ECO:0000313" key="20">
    <source>
        <dbReference type="Proteomes" id="UP000321168"/>
    </source>
</evidence>
<dbReference type="OrthoDB" id="9804126at2"/>
<feature type="domain" description="Mur ligase central" evidence="18">
    <location>
        <begin position="118"/>
        <end position="286"/>
    </location>
</feature>
<evidence type="ECO:0000256" key="5">
    <source>
        <dbReference type="ARBA" id="ARBA00022598"/>
    </source>
</evidence>
<evidence type="ECO:0000256" key="7">
    <source>
        <dbReference type="ARBA" id="ARBA00022741"/>
    </source>
</evidence>
<evidence type="ECO:0000256" key="6">
    <source>
        <dbReference type="ARBA" id="ARBA00022618"/>
    </source>
</evidence>
<feature type="transmembrane region" description="Helical" evidence="15">
    <location>
        <begin position="12"/>
        <end position="30"/>
    </location>
</feature>
<dbReference type="Pfam" id="PF08245">
    <property type="entry name" value="Mur_ligase_M"/>
    <property type="match status" value="1"/>
</dbReference>
<comment type="subcellular location">
    <subcellularLocation>
        <location evidence="1">Cytoplasm</location>
    </subcellularLocation>
</comment>
<dbReference type="NCBIfam" id="TIGR01082">
    <property type="entry name" value="murC"/>
    <property type="match status" value="1"/>
</dbReference>
<evidence type="ECO:0000256" key="12">
    <source>
        <dbReference type="ARBA" id="ARBA00023316"/>
    </source>
</evidence>
<comment type="caution">
    <text evidence="19">The sequence shown here is derived from an EMBL/GenBank/DDBJ whole genome shotgun (WGS) entry which is preliminary data.</text>
</comment>
<evidence type="ECO:0000256" key="11">
    <source>
        <dbReference type="ARBA" id="ARBA00023306"/>
    </source>
</evidence>
<feature type="domain" description="Mur ligase C-terminal" evidence="17">
    <location>
        <begin position="309"/>
        <end position="434"/>
    </location>
</feature>
<dbReference type="GO" id="GO:0051301">
    <property type="term" value="P:cell division"/>
    <property type="evidence" value="ECO:0007669"/>
    <property type="project" value="UniProtKB-KW"/>
</dbReference>
<dbReference type="PANTHER" id="PTHR43445:SF3">
    <property type="entry name" value="UDP-N-ACETYLMURAMATE--L-ALANINE LIGASE"/>
    <property type="match status" value="1"/>
</dbReference>
<gene>
    <name evidence="19" type="ORF">FRX97_06575</name>
</gene>
<keyword evidence="12" id="KW-0961">Cell wall biogenesis/degradation</keyword>
<dbReference type="Proteomes" id="UP000321168">
    <property type="component" value="Unassembled WGS sequence"/>
</dbReference>
<evidence type="ECO:0000256" key="2">
    <source>
        <dbReference type="ARBA" id="ARBA00004752"/>
    </source>
</evidence>
<dbReference type="SUPFAM" id="SSF53244">
    <property type="entry name" value="MurD-like peptide ligases, peptide-binding domain"/>
    <property type="match status" value="1"/>
</dbReference>
<dbReference type="RefSeq" id="WP_147014397.1">
    <property type="nucleotide sequence ID" value="NZ_VORB01000005.1"/>
</dbReference>
<keyword evidence="15" id="KW-0812">Transmembrane</keyword>
<keyword evidence="11" id="KW-0131">Cell cycle</keyword>
<dbReference type="InterPro" id="IPR036565">
    <property type="entry name" value="Mur-like_cat_sf"/>
</dbReference>
<dbReference type="SUPFAM" id="SSF53623">
    <property type="entry name" value="MurD-like peptide ligases, catalytic domain"/>
    <property type="match status" value="1"/>
</dbReference>
<dbReference type="InterPro" id="IPR036615">
    <property type="entry name" value="Mur_ligase_C_dom_sf"/>
</dbReference>
<reference evidence="19 20" key="1">
    <citation type="submission" date="2019-08" db="EMBL/GenBank/DDBJ databases">
        <title>Genome of Luteibaculum oceani JCM 18817.</title>
        <authorList>
            <person name="Bowman J.P."/>
        </authorList>
    </citation>
    <scope>NUCLEOTIDE SEQUENCE [LARGE SCALE GENOMIC DNA]</scope>
    <source>
        <strain evidence="19 20">JCM 18817</strain>
    </source>
</reference>
<dbReference type="Gene3D" id="3.40.1190.10">
    <property type="entry name" value="Mur-like, catalytic domain"/>
    <property type="match status" value="1"/>
</dbReference>
<dbReference type="InterPro" id="IPR005758">
    <property type="entry name" value="UDP-N-AcMur_Ala_ligase_MurC"/>
</dbReference>
<evidence type="ECO:0000256" key="9">
    <source>
        <dbReference type="ARBA" id="ARBA00022960"/>
    </source>
</evidence>
<feature type="domain" description="Mur ligase N-terminal catalytic" evidence="16">
    <location>
        <begin position="11"/>
        <end position="111"/>
    </location>
</feature>
<evidence type="ECO:0000313" key="19">
    <source>
        <dbReference type="EMBL" id="TXC78873.1"/>
    </source>
</evidence>
<dbReference type="AlphaFoldDB" id="A0A5C6UZL0"/>
<evidence type="ECO:0000256" key="15">
    <source>
        <dbReference type="SAM" id="Phobius"/>
    </source>
</evidence>
<dbReference type="GO" id="GO:0008763">
    <property type="term" value="F:UDP-N-acetylmuramate-L-alanine ligase activity"/>
    <property type="evidence" value="ECO:0007669"/>
    <property type="project" value="UniProtKB-UniRule"/>
</dbReference>
<dbReference type="GO" id="GO:0005524">
    <property type="term" value="F:ATP binding"/>
    <property type="evidence" value="ECO:0007669"/>
    <property type="project" value="UniProtKB-KW"/>
</dbReference>
<evidence type="ECO:0000256" key="8">
    <source>
        <dbReference type="ARBA" id="ARBA00022840"/>
    </source>
</evidence>
<proteinExistence type="predicted"/>
<protein>
    <recommendedName>
        <fullName evidence="3 14">UDP-N-acetylmuramate--L-alanine ligase</fullName>
        <ecNumber evidence="3 14">6.3.2.8</ecNumber>
    </recommendedName>
</protein>
<dbReference type="Gene3D" id="3.40.50.720">
    <property type="entry name" value="NAD(P)-binding Rossmann-like Domain"/>
    <property type="match status" value="1"/>
</dbReference>
<comment type="pathway">
    <text evidence="2">Cell wall biogenesis; peptidoglycan biosynthesis.</text>
</comment>
<evidence type="ECO:0000259" key="16">
    <source>
        <dbReference type="Pfam" id="PF01225"/>
    </source>
</evidence>
<keyword evidence="15" id="KW-1133">Transmembrane helix</keyword>
<dbReference type="EC" id="6.3.2.8" evidence="3 14"/>
<dbReference type="GO" id="GO:0071555">
    <property type="term" value="P:cell wall organization"/>
    <property type="evidence" value="ECO:0007669"/>
    <property type="project" value="UniProtKB-KW"/>
</dbReference>
<comment type="catalytic activity">
    <reaction evidence="13">
        <text>UDP-N-acetyl-alpha-D-muramate + L-alanine + ATP = UDP-N-acetyl-alpha-D-muramoyl-L-alanine + ADP + phosphate + H(+)</text>
        <dbReference type="Rhea" id="RHEA:23372"/>
        <dbReference type="ChEBI" id="CHEBI:15378"/>
        <dbReference type="ChEBI" id="CHEBI:30616"/>
        <dbReference type="ChEBI" id="CHEBI:43474"/>
        <dbReference type="ChEBI" id="CHEBI:57972"/>
        <dbReference type="ChEBI" id="CHEBI:70757"/>
        <dbReference type="ChEBI" id="CHEBI:83898"/>
        <dbReference type="ChEBI" id="CHEBI:456216"/>
        <dbReference type="EC" id="6.3.2.8"/>
    </reaction>
</comment>
<evidence type="ECO:0000256" key="14">
    <source>
        <dbReference type="NCBIfam" id="TIGR01082"/>
    </source>
</evidence>
<keyword evidence="15" id="KW-0472">Membrane</keyword>
<evidence type="ECO:0000256" key="13">
    <source>
        <dbReference type="ARBA" id="ARBA00047833"/>
    </source>
</evidence>
<evidence type="ECO:0000259" key="18">
    <source>
        <dbReference type="Pfam" id="PF08245"/>
    </source>
</evidence>
<dbReference type="Pfam" id="PF01225">
    <property type="entry name" value="Mur_ligase"/>
    <property type="match status" value="1"/>
</dbReference>
<dbReference type="EMBL" id="VORB01000005">
    <property type="protein sequence ID" value="TXC78873.1"/>
    <property type="molecule type" value="Genomic_DNA"/>
</dbReference>
<dbReference type="SUPFAM" id="SSF51984">
    <property type="entry name" value="MurCD N-terminal domain"/>
    <property type="match status" value="1"/>
</dbReference>
<keyword evidence="6" id="KW-0132">Cell division</keyword>
<keyword evidence="10" id="KW-0573">Peptidoglycan synthesis</keyword>
<accession>A0A5C6UZL0</accession>
<dbReference type="InterPro" id="IPR004101">
    <property type="entry name" value="Mur_ligase_C"/>
</dbReference>
<dbReference type="Pfam" id="PF02875">
    <property type="entry name" value="Mur_ligase_C"/>
    <property type="match status" value="1"/>
</dbReference>
<dbReference type="GO" id="GO:0005737">
    <property type="term" value="C:cytoplasm"/>
    <property type="evidence" value="ECO:0007669"/>
    <property type="project" value="UniProtKB-SubCell"/>
</dbReference>
<evidence type="ECO:0000256" key="4">
    <source>
        <dbReference type="ARBA" id="ARBA00022490"/>
    </source>
</evidence>
<dbReference type="InterPro" id="IPR050061">
    <property type="entry name" value="MurCDEF_pg_biosynth"/>
</dbReference>
<keyword evidence="5 19" id="KW-0436">Ligase</keyword>
<dbReference type="GO" id="GO:0009252">
    <property type="term" value="P:peptidoglycan biosynthetic process"/>
    <property type="evidence" value="ECO:0007669"/>
    <property type="project" value="UniProtKB-UniRule"/>
</dbReference>
<keyword evidence="8" id="KW-0067">ATP-binding</keyword>
<dbReference type="PANTHER" id="PTHR43445">
    <property type="entry name" value="UDP-N-ACETYLMURAMATE--L-ALANINE LIGASE-RELATED"/>
    <property type="match status" value="1"/>
</dbReference>
<dbReference type="InterPro" id="IPR000713">
    <property type="entry name" value="Mur_ligase_N"/>
</dbReference>
<sequence length="452" mass="50012">MHKDGQTYKNLYFLGIGGIGMSALAQYYAAKGLQVAGYDRFESDTTDLLKSKGIPVTFTDSEDALPGSWLIDETAVIYTPAVPKDLKRLAQFRSLGLPIFKRSEVLGWLSKEIPTVAIAGTHGKTTTTSITAHIFKSAGYRVLAFIGGISANYGSNIIMDDNPEVLIVEADEFDRSFLHLSPKWAVITSVDPDHLDIYSNSDAFYDAFHQFANSVSDELLLHQQVGEELKKKDAKHYPSDVYAIQSRAIVEGKVEVKLKIQNNQIQFTWLMPGKYNTENALAACSMAVMYGITNQKISTAMETYAGVKRRFEAIYQGVNGVLIDDYAHHPNELAALGSALKELYPGKKITLVFQPHLYSRTRDFLNEFAEQLSAFTKVLLLPIYPAREEPIPGVCSEALLEKINCEDKACIAPFDLLHYAAKFDGDVLVLAGAGDISKMVDPVKKIMEGTQE</sequence>
<dbReference type="InterPro" id="IPR013221">
    <property type="entry name" value="Mur_ligase_cen"/>
</dbReference>
<evidence type="ECO:0000256" key="1">
    <source>
        <dbReference type="ARBA" id="ARBA00004496"/>
    </source>
</evidence>
<organism evidence="19 20">
    <name type="scientific">Luteibaculum oceani</name>
    <dbReference type="NCBI Taxonomy" id="1294296"/>
    <lineage>
        <taxon>Bacteria</taxon>
        <taxon>Pseudomonadati</taxon>
        <taxon>Bacteroidota</taxon>
        <taxon>Flavobacteriia</taxon>
        <taxon>Flavobacteriales</taxon>
        <taxon>Luteibaculaceae</taxon>
        <taxon>Luteibaculum</taxon>
    </lineage>
</organism>
<evidence type="ECO:0000256" key="10">
    <source>
        <dbReference type="ARBA" id="ARBA00022984"/>
    </source>
</evidence>
<keyword evidence="20" id="KW-1185">Reference proteome</keyword>
<keyword evidence="4" id="KW-0963">Cytoplasm</keyword>
<evidence type="ECO:0000256" key="3">
    <source>
        <dbReference type="ARBA" id="ARBA00012211"/>
    </source>
</evidence>
<keyword evidence="7" id="KW-0547">Nucleotide-binding</keyword>
<evidence type="ECO:0000259" key="17">
    <source>
        <dbReference type="Pfam" id="PF02875"/>
    </source>
</evidence>